<evidence type="ECO:0000256" key="3">
    <source>
        <dbReference type="ARBA" id="ARBA00022741"/>
    </source>
</evidence>
<dbReference type="EMBL" id="CP108084">
    <property type="protein sequence ID" value="WUP50149.1"/>
    <property type="molecule type" value="Genomic_DNA"/>
</dbReference>
<evidence type="ECO:0000256" key="2">
    <source>
        <dbReference type="ARBA" id="ARBA00022679"/>
    </source>
</evidence>
<comment type="similarity">
    <text evidence="1">Belongs to the carbohydrate kinase PfkB family.</text>
</comment>
<evidence type="ECO:0000259" key="7">
    <source>
        <dbReference type="Pfam" id="PF00294"/>
    </source>
</evidence>
<dbReference type="InterPro" id="IPR017583">
    <property type="entry name" value="Tagatose/fructose_Pkinase"/>
</dbReference>
<keyword evidence="9" id="KW-1185">Reference proteome</keyword>
<dbReference type="PANTHER" id="PTHR46566">
    <property type="entry name" value="1-PHOSPHOFRUCTOKINASE-RELATED"/>
    <property type="match status" value="1"/>
</dbReference>
<dbReference type="Proteomes" id="UP001432190">
    <property type="component" value="Chromosome"/>
</dbReference>
<gene>
    <name evidence="8" type="ORF">OG994_00970</name>
</gene>
<accession>A0ABZ1S851</accession>
<keyword evidence="3" id="KW-0547">Nucleotide-binding</keyword>
<proteinExistence type="inferred from homology"/>
<evidence type="ECO:0000256" key="6">
    <source>
        <dbReference type="PIRNR" id="PIRNR000535"/>
    </source>
</evidence>
<dbReference type="SUPFAM" id="SSF53613">
    <property type="entry name" value="Ribokinase-like"/>
    <property type="match status" value="1"/>
</dbReference>
<dbReference type="Gene3D" id="3.40.1190.20">
    <property type="match status" value="1"/>
</dbReference>
<dbReference type="GO" id="GO:0016301">
    <property type="term" value="F:kinase activity"/>
    <property type="evidence" value="ECO:0007669"/>
    <property type="project" value="UniProtKB-KW"/>
</dbReference>
<keyword evidence="4 8" id="KW-0418">Kinase</keyword>
<protein>
    <submittedName>
        <fullName evidence="8">PfkB family carbohydrate kinase</fullName>
    </submittedName>
</protein>
<evidence type="ECO:0000256" key="4">
    <source>
        <dbReference type="ARBA" id="ARBA00022777"/>
    </source>
</evidence>
<evidence type="ECO:0000313" key="8">
    <source>
        <dbReference type="EMBL" id="WUP50149.1"/>
    </source>
</evidence>
<dbReference type="PIRSF" id="PIRSF000535">
    <property type="entry name" value="1PFK/6PFK/LacC"/>
    <property type="match status" value="1"/>
</dbReference>
<dbReference type="InterPro" id="IPR029056">
    <property type="entry name" value="Ribokinase-like"/>
</dbReference>
<reference evidence="8" key="1">
    <citation type="submission" date="2022-10" db="EMBL/GenBank/DDBJ databases">
        <title>The complete genomes of actinobacterial strains from the NBC collection.</title>
        <authorList>
            <person name="Joergensen T.S."/>
            <person name="Alvarez Arevalo M."/>
            <person name="Sterndorff E.B."/>
            <person name="Faurdal D."/>
            <person name="Vuksanovic O."/>
            <person name="Mourched A.-S."/>
            <person name="Charusanti P."/>
            <person name="Shaw S."/>
            <person name="Blin K."/>
            <person name="Weber T."/>
        </authorList>
    </citation>
    <scope>NUCLEOTIDE SEQUENCE</scope>
    <source>
        <strain evidence="8">NBC_00256</strain>
    </source>
</reference>
<dbReference type="InterPro" id="IPR011611">
    <property type="entry name" value="PfkB_dom"/>
</dbReference>
<dbReference type="PANTHER" id="PTHR46566:SF2">
    <property type="entry name" value="ATP-DEPENDENT 6-PHOSPHOFRUCTOKINASE ISOZYME 2"/>
    <property type="match status" value="1"/>
</dbReference>
<dbReference type="InterPro" id="IPR002173">
    <property type="entry name" value="Carboh/pur_kinase_PfkB_CS"/>
</dbReference>
<keyword evidence="5" id="KW-0067">ATP-binding</keyword>
<feature type="domain" description="Carbohydrate kinase PfkB" evidence="7">
    <location>
        <begin position="35"/>
        <end position="299"/>
    </location>
</feature>
<evidence type="ECO:0000313" key="9">
    <source>
        <dbReference type="Proteomes" id="UP001432190"/>
    </source>
</evidence>
<dbReference type="RefSeq" id="WP_240033086.1">
    <property type="nucleotide sequence ID" value="NZ_CP108084.1"/>
</dbReference>
<evidence type="ECO:0000256" key="1">
    <source>
        <dbReference type="ARBA" id="ARBA00010688"/>
    </source>
</evidence>
<organism evidence="8 9">
    <name type="scientific">Micromonospora globbae</name>
    <dbReference type="NCBI Taxonomy" id="1894969"/>
    <lineage>
        <taxon>Bacteria</taxon>
        <taxon>Bacillati</taxon>
        <taxon>Actinomycetota</taxon>
        <taxon>Actinomycetes</taxon>
        <taxon>Micromonosporales</taxon>
        <taxon>Micromonosporaceae</taxon>
        <taxon>Micromonospora</taxon>
    </lineage>
</organism>
<keyword evidence="2 6" id="KW-0808">Transferase</keyword>
<dbReference type="Pfam" id="PF00294">
    <property type="entry name" value="PfkB"/>
    <property type="match status" value="1"/>
</dbReference>
<name>A0ABZ1S851_9ACTN</name>
<evidence type="ECO:0000256" key="5">
    <source>
        <dbReference type="ARBA" id="ARBA00022840"/>
    </source>
</evidence>
<dbReference type="PROSITE" id="PS00584">
    <property type="entry name" value="PFKB_KINASES_2"/>
    <property type="match status" value="1"/>
</dbReference>
<sequence>MDGTAGERAGTGTNGHVMVFAPTPLLTVTVDQPAGQPEIHLHPGGQGVWQARMIMSLGGEVVLCTALGGEIGQVLEPLLVSEGVDLKVVVRDSGSGGYVHDRRGGTRREIVDVPGQPLGRHELDELYNLALGEGLRAAVSVLSGPNDPTLVPPELYRRFAADLGANGGRVVVDLSGEHLTAVLDSGVFFLKVSHEELIRDGRSAGDDEDQLARAMYDLHAAGAESVVVSRADRPALALVDGEVFEVEMPRLQAADPRGAGDSMTAGVAAVVAGGGDLRTAIRTGAAAGALNVTRHGLGTGRLDSISGLVDRVRLVPAVARPQERTTPDELADRAAER</sequence>